<dbReference type="EMBL" id="LT907975">
    <property type="protein sequence ID" value="SOB60441.1"/>
    <property type="molecule type" value="Genomic_DNA"/>
</dbReference>
<protein>
    <submittedName>
        <fullName evidence="1">Uncharacterized protein</fullName>
    </submittedName>
</protein>
<name>A0A2C8FDA8_9BACT</name>
<sequence>MKHTQHKDTHKQTIRGMVVPAQWDDRFEVTGILVACHDEREIKVENLESFPNLKDMSQREALFTGVISKSDNSESILLESYTPINDGEE</sequence>
<organism evidence="1 2">
    <name type="scientific">Pseudodesulfovibrio profundus</name>
    <dbReference type="NCBI Taxonomy" id="57320"/>
    <lineage>
        <taxon>Bacteria</taxon>
        <taxon>Pseudomonadati</taxon>
        <taxon>Thermodesulfobacteriota</taxon>
        <taxon>Desulfovibrionia</taxon>
        <taxon>Desulfovibrionales</taxon>
        <taxon>Desulfovibrionaceae</taxon>
    </lineage>
</organism>
<evidence type="ECO:0000313" key="1">
    <source>
        <dbReference type="EMBL" id="SOB60441.1"/>
    </source>
</evidence>
<accession>A0A2C8FDA8</accession>
<proteinExistence type="predicted"/>
<keyword evidence="2" id="KW-1185">Reference proteome</keyword>
<gene>
    <name evidence="1" type="ORF">DPRO_3525</name>
</gene>
<dbReference type="OrthoDB" id="5465417at2"/>
<dbReference type="RefSeq" id="WP_097013166.1">
    <property type="nucleotide sequence ID" value="NZ_LT907975.1"/>
</dbReference>
<reference evidence="2" key="1">
    <citation type="submission" date="2017-09" db="EMBL/GenBank/DDBJ databases">
        <authorList>
            <person name="Regsiter A."/>
            <person name="William W."/>
        </authorList>
    </citation>
    <scope>NUCLEOTIDE SEQUENCE [LARGE SCALE GENOMIC DNA]</scope>
    <source>
        <strain evidence="2">500-1</strain>
    </source>
</reference>
<evidence type="ECO:0000313" key="2">
    <source>
        <dbReference type="Proteomes" id="UP000219215"/>
    </source>
</evidence>
<dbReference type="Proteomes" id="UP000219215">
    <property type="component" value="Chromosome DPRO"/>
</dbReference>
<dbReference type="AlphaFoldDB" id="A0A2C8FDA8"/>
<dbReference type="KEGG" id="pprf:DPRO_3525"/>